<keyword evidence="1" id="KW-0732">Signal</keyword>
<evidence type="ECO:0000313" key="3">
    <source>
        <dbReference type="Proteomes" id="UP000198157"/>
    </source>
</evidence>
<feature type="signal peptide" evidence="1">
    <location>
        <begin position="1"/>
        <end position="19"/>
    </location>
</feature>
<evidence type="ECO:0000256" key="1">
    <source>
        <dbReference type="SAM" id="SignalP"/>
    </source>
</evidence>
<feature type="chain" id="PRO_5012399648" evidence="1">
    <location>
        <begin position="20"/>
        <end position="154"/>
    </location>
</feature>
<protein>
    <submittedName>
        <fullName evidence="2">Uncharacterized protein</fullName>
    </submittedName>
</protein>
<name>A0A246HII4_STEMA</name>
<dbReference type="OrthoDB" id="6238810at2"/>
<accession>A0A246HII4</accession>
<evidence type="ECO:0000313" key="2">
    <source>
        <dbReference type="EMBL" id="OWQ50207.1"/>
    </source>
</evidence>
<sequence>MKRIAAALLLAVTATGAHAAEPDKAVGRALDTLKYTYEVDEDGDYKMVFDMDDGRSQLAFVRSTVEEFGKHKIREIWSPAYNSPGKQFPAAVANRLLEDSQDAKMGAWVKQDQLAMFVVKVDANATPEALSDAIDAAIRTADAMELELTEQDEY</sequence>
<gene>
    <name evidence="2" type="ORF">CEE60_18005</name>
</gene>
<dbReference type="AlphaFoldDB" id="A0A246HII4"/>
<reference evidence="2 3" key="1">
    <citation type="submission" date="2017-06" db="EMBL/GenBank/DDBJ databases">
        <authorList>
            <person name="Kim H.J."/>
            <person name="Triplett B.A."/>
        </authorList>
    </citation>
    <scope>NUCLEOTIDE SEQUENCE [LARGE SCALE GENOMIC DNA]</scope>
    <source>
        <strain evidence="2 3">13146</strain>
    </source>
</reference>
<organism evidence="2 3">
    <name type="scientific">Stenotrophomonas maltophilia</name>
    <name type="common">Pseudomonas maltophilia</name>
    <name type="synonym">Xanthomonas maltophilia</name>
    <dbReference type="NCBI Taxonomy" id="40324"/>
    <lineage>
        <taxon>Bacteria</taxon>
        <taxon>Pseudomonadati</taxon>
        <taxon>Pseudomonadota</taxon>
        <taxon>Gammaproteobacteria</taxon>
        <taxon>Lysobacterales</taxon>
        <taxon>Lysobacteraceae</taxon>
        <taxon>Stenotrophomonas</taxon>
        <taxon>Stenotrophomonas maltophilia group</taxon>
    </lineage>
</organism>
<dbReference type="Proteomes" id="UP000198157">
    <property type="component" value="Unassembled WGS sequence"/>
</dbReference>
<proteinExistence type="predicted"/>
<comment type="caution">
    <text evidence="2">The sequence shown here is derived from an EMBL/GenBank/DDBJ whole genome shotgun (WGS) entry which is preliminary data.</text>
</comment>
<dbReference type="EMBL" id="NIVS01000054">
    <property type="protein sequence ID" value="OWQ50207.1"/>
    <property type="molecule type" value="Genomic_DNA"/>
</dbReference>